<dbReference type="EMBL" id="AP025943">
    <property type="protein sequence ID" value="BDL43090.1"/>
    <property type="molecule type" value="Genomic_DNA"/>
</dbReference>
<dbReference type="Proteomes" id="UP001062263">
    <property type="component" value="Chromosome"/>
</dbReference>
<evidence type="ECO:0000256" key="7">
    <source>
        <dbReference type="PROSITE-ProRule" id="PRU01373"/>
    </source>
</evidence>
<keyword evidence="3" id="KW-0808">Transferase</keyword>
<keyword evidence="5 7" id="KW-0573">Peptidoglycan synthesis</keyword>
<feature type="chain" id="PRO_5046884122" description="L,D-TPase catalytic domain-containing protein" evidence="8">
    <location>
        <begin position="28"/>
        <end position="250"/>
    </location>
</feature>
<keyword evidence="4 7" id="KW-0133">Cell shape</keyword>
<feature type="domain" description="L,D-TPase catalytic" evidence="9">
    <location>
        <begin position="60"/>
        <end position="192"/>
    </location>
</feature>
<feature type="signal peptide" evidence="8">
    <location>
        <begin position="1"/>
        <end position="27"/>
    </location>
</feature>
<accession>A0ABM7ZEL4</accession>
<evidence type="ECO:0000256" key="2">
    <source>
        <dbReference type="ARBA" id="ARBA00005992"/>
    </source>
</evidence>
<feature type="active site" description="Proton donor/acceptor" evidence="7">
    <location>
        <position position="153"/>
    </location>
</feature>
<dbReference type="PROSITE" id="PS52029">
    <property type="entry name" value="LD_TPASE"/>
    <property type="match status" value="1"/>
</dbReference>
<dbReference type="InterPro" id="IPR005490">
    <property type="entry name" value="LD_TPept_cat_dom"/>
</dbReference>
<evidence type="ECO:0000313" key="10">
    <source>
        <dbReference type="EMBL" id="BDL43090.1"/>
    </source>
</evidence>
<comment type="pathway">
    <text evidence="1 7">Cell wall biogenesis; peptidoglycan biosynthesis.</text>
</comment>
<feature type="active site" description="Nucleophile" evidence="7">
    <location>
        <position position="161"/>
    </location>
</feature>
<evidence type="ECO:0000313" key="11">
    <source>
        <dbReference type="Proteomes" id="UP001062263"/>
    </source>
</evidence>
<evidence type="ECO:0000256" key="5">
    <source>
        <dbReference type="ARBA" id="ARBA00022984"/>
    </source>
</evidence>
<keyword evidence="8" id="KW-0732">Signal</keyword>
<evidence type="ECO:0000259" key="9">
    <source>
        <dbReference type="PROSITE" id="PS52029"/>
    </source>
</evidence>
<keyword evidence="6 7" id="KW-0961">Cell wall biogenesis/degradation</keyword>
<protein>
    <recommendedName>
        <fullName evidence="9">L,D-TPase catalytic domain-containing protein</fullName>
    </recommendedName>
</protein>
<dbReference type="PANTHER" id="PTHR36699:SF1">
    <property type="entry name" value="L,D-TRANSPEPTIDASE YAFK-RELATED"/>
    <property type="match status" value="1"/>
</dbReference>
<keyword evidence="11" id="KW-1185">Reference proteome</keyword>
<comment type="similarity">
    <text evidence="2">Belongs to the YkuD family.</text>
</comment>
<dbReference type="Pfam" id="PF03734">
    <property type="entry name" value="YkuD"/>
    <property type="match status" value="1"/>
</dbReference>
<dbReference type="PANTHER" id="PTHR36699">
    <property type="entry name" value="LD-TRANSPEPTIDASE"/>
    <property type="match status" value="1"/>
</dbReference>
<evidence type="ECO:0000256" key="4">
    <source>
        <dbReference type="ARBA" id="ARBA00022960"/>
    </source>
</evidence>
<dbReference type="RefSeq" id="WP_215435660.1">
    <property type="nucleotide sequence ID" value="NZ_AP025943.1"/>
</dbReference>
<sequence length="250" mass="27409">MKKNVLLTGLGLVLAVCVVMVSRMACANDTDSRASAARERVTPVLNSFLGPCGARVGSPVFLRAVKEDSLLELWVKPDKGERYVLVKRYPIAAWSGGLGPKQKEGDRQTPEGFYEVVPSGLNPRSNYHLSFNIGYPNSYDRFLNRTGSLIMVHGRDVSIGCLAMTDPGIEELYTMVEQAMAAGQKSVPVQIYPFVPTPARLIQEKDSPHAAFWSLLARAWKWTETRHAPAPVVFRDGSLVLDSDVPCSGS</sequence>
<dbReference type="SUPFAM" id="SSF141523">
    <property type="entry name" value="L,D-transpeptidase catalytic domain-like"/>
    <property type="match status" value="1"/>
</dbReference>
<name>A0ABM7ZEL4_9BACT</name>
<reference evidence="10" key="1">
    <citation type="submission" date="2022-06" db="EMBL/GenBank/DDBJ databases">
        <title>Akkermansia biwalacus sp. nov., an anaerobic mucin-degrading bacterium isolated from human intestine.</title>
        <authorList>
            <person name="Kobayashi Y."/>
            <person name="Inoue S."/>
            <person name="Kawahara T."/>
            <person name="Kohda N."/>
        </authorList>
    </citation>
    <scope>NUCLEOTIDE SEQUENCE</scope>
    <source>
        <strain evidence="10">WON2089</strain>
    </source>
</reference>
<evidence type="ECO:0000256" key="6">
    <source>
        <dbReference type="ARBA" id="ARBA00023316"/>
    </source>
</evidence>
<gene>
    <name evidence="10" type="ORF">Abiwalacus_06640</name>
</gene>
<proteinExistence type="inferred from homology"/>
<organism evidence="10 11">
    <name type="scientific">Akkermansia biwaensis</name>
    <dbReference type="NCBI Taxonomy" id="2946555"/>
    <lineage>
        <taxon>Bacteria</taxon>
        <taxon>Pseudomonadati</taxon>
        <taxon>Verrucomicrobiota</taxon>
        <taxon>Verrucomicrobiia</taxon>
        <taxon>Verrucomicrobiales</taxon>
        <taxon>Akkermansiaceae</taxon>
        <taxon>Akkermansia</taxon>
    </lineage>
</organism>
<evidence type="ECO:0000256" key="3">
    <source>
        <dbReference type="ARBA" id="ARBA00022679"/>
    </source>
</evidence>
<dbReference type="CDD" id="cd16913">
    <property type="entry name" value="YkuD_like"/>
    <property type="match status" value="1"/>
</dbReference>
<evidence type="ECO:0000256" key="8">
    <source>
        <dbReference type="SAM" id="SignalP"/>
    </source>
</evidence>
<evidence type="ECO:0000256" key="1">
    <source>
        <dbReference type="ARBA" id="ARBA00004752"/>
    </source>
</evidence>
<dbReference type="InterPro" id="IPR038063">
    <property type="entry name" value="Transpep_catalytic_dom"/>
</dbReference>